<evidence type="ECO:0000256" key="6">
    <source>
        <dbReference type="ARBA" id="ARBA00023163"/>
    </source>
</evidence>
<dbReference type="InterPro" id="IPR036388">
    <property type="entry name" value="WH-like_DNA-bd_sf"/>
</dbReference>
<keyword evidence="4" id="KW-0805">Transcription regulation</keyword>
<feature type="domain" description="HSF-type DNA-binding" evidence="9">
    <location>
        <begin position="4"/>
        <end position="100"/>
    </location>
</feature>
<dbReference type="GO" id="GO:0000978">
    <property type="term" value="F:RNA polymerase II cis-regulatory region sequence-specific DNA binding"/>
    <property type="evidence" value="ECO:0007669"/>
    <property type="project" value="TreeGrafter"/>
</dbReference>
<dbReference type="GO" id="GO:0003700">
    <property type="term" value="F:DNA-binding transcription factor activity"/>
    <property type="evidence" value="ECO:0007669"/>
    <property type="project" value="InterPro"/>
</dbReference>
<keyword evidence="3" id="KW-0597">Phosphoprotein</keyword>
<reference evidence="10" key="1">
    <citation type="submission" date="2021-01" db="EMBL/GenBank/DDBJ databases">
        <authorList>
            <person name="Corre E."/>
            <person name="Pelletier E."/>
            <person name="Niang G."/>
            <person name="Scheremetjew M."/>
            <person name="Finn R."/>
            <person name="Kale V."/>
            <person name="Holt S."/>
            <person name="Cochrane G."/>
            <person name="Meng A."/>
            <person name="Brown T."/>
            <person name="Cohen L."/>
        </authorList>
    </citation>
    <scope>NUCLEOTIDE SEQUENCE</scope>
    <source>
        <strain evidence="10">DIVA3 518/3/11/1/6</strain>
    </source>
</reference>
<dbReference type="Gene3D" id="1.10.10.10">
    <property type="entry name" value="Winged helix-like DNA-binding domain superfamily/Winged helix DNA-binding domain"/>
    <property type="match status" value="1"/>
</dbReference>
<organism evidence="10">
    <name type="scientific">Vannella robusta</name>
    <dbReference type="NCBI Taxonomy" id="1487602"/>
    <lineage>
        <taxon>Eukaryota</taxon>
        <taxon>Amoebozoa</taxon>
        <taxon>Discosea</taxon>
        <taxon>Flabellinia</taxon>
        <taxon>Vannellidae</taxon>
        <taxon>Vannella</taxon>
    </lineage>
</organism>
<evidence type="ECO:0000256" key="1">
    <source>
        <dbReference type="ARBA" id="ARBA00004123"/>
    </source>
</evidence>
<evidence type="ECO:0000256" key="7">
    <source>
        <dbReference type="ARBA" id="ARBA00023242"/>
    </source>
</evidence>
<dbReference type="SUPFAM" id="SSF46785">
    <property type="entry name" value="Winged helix' DNA-binding domain"/>
    <property type="match status" value="1"/>
</dbReference>
<evidence type="ECO:0000256" key="4">
    <source>
        <dbReference type="ARBA" id="ARBA00023015"/>
    </source>
</evidence>
<keyword evidence="5" id="KW-0238">DNA-binding</keyword>
<comment type="subcellular location">
    <subcellularLocation>
        <location evidence="1">Nucleus</location>
    </subcellularLocation>
</comment>
<dbReference type="FunFam" id="1.10.10.10:FF:000037">
    <property type="entry name" value="Heat stress transcription factor B-4"/>
    <property type="match status" value="1"/>
</dbReference>
<dbReference type="GO" id="GO:0034605">
    <property type="term" value="P:cellular response to heat"/>
    <property type="evidence" value="ECO:0007669"/>
    <property type="project" value="TreeGrafter"/>
</dbReference>
<sequence>MSGAIAPFVRKTFQLVSDKNSDDIVSWNSGGKSFTIWDSRDFEKHVLPQYFKHNNICSFIRQLNTYGFRKINAGVPDALEFAHPSFLQNKKNLLHKISRKSAVKASKQKSKAVATKSQKDVAQTLFALVKRQKESEQRLNLVLKELEETRSALRSFQTELLPGKRSFQQVFPQEVEANKRPKVEIDVPEVQTWPMSFDDLFRESAVPISASYCNEPPMFDHSLLENNFMSIM</sequence>
<evidence type="ECO:0000256" key="2">
    <source>
        <dbReference type="ARBA" id="ARBA00011233"/>
    </source>
</evidence>
<dbReference type="PRINTS" id="PR00056">
    <property type="entry name" value="HSFDOMAIN"/>
</dbReference>
<protein>
    <recommendedName>
        <fullName evidence="9">HSF-type DNA-binding domain-containing protein</fullName>
    </recommendedName>
</protein>
<keyword evidence="6" id="KW-0804">Transcription</keyword>
<keyword evidence="7" id="KW-0539">Nucleus</keyword>
<evidence type="ECO:0000259" key="9">
    <source>
        <dbReference type="SMART" id="SM00415"/>
    </source>
</evidence>
<evidence type="ECO:0000313" key="10">
    <source>
        <dbReference type="EMBL" id="CAE2201090.1"/>
    </source>
</evidence>
<comment type="subunit">
    <text evidence="2">Homotrimer.</text>
</comment>
<dbReference type="AlphaFoldDB" id="A0A7S4M4U8"/>
<evidence type="ECO:0000256" key="5">
    <source>
        <dbReference type="ARBA" id="ARBA00023125"/>
    </source>
</evidence>
<dbReference type="PANTHER" id="PTHR10015">
    <property type="entry name" value="HEAT SHOCK TRANSCRIPTION FACTOR"/>
    <property type="match status" value="1"/>
</dbReference>
<dbReference type="GO" id="GO:0006357">
    <property type="term" value="P:regulation of transcription by RNA polymerase II"/>
    <property type="evidence" value="ECO:0007669"/>
    <property type="project" value="TreeGrafter"/>
</dbReference>
<accession>A0A7S4M4U8</accession>
<dbReference type="InterPro" id="IPR000232">
    <property type="entry name" value="HSF_DNA-bd"/>
</dbReference>
<evidence type="ECO:0000256" key="8">
    <source>
        <dbReference type="RuleBase" id="RU004020"/>
    </source>
</evidence>
<gene>
    <name evidence="10" type="ORF">VSP0166_LOCUS1217</name>
</gene>
<proteinExistence type="inferred from homology"/>
<dbReference type="InterPro" id="IPR036390">
    <property type="entry name" value="WH_DNA-bd_sf"/>
</dbReference>
<dbReference type="EMBL" id="HBKP01001691">
    <property type="protein sequence ID" value="CAE2201090.1"/>
    <property type="molecule type" value="Transcribed_RNA"/>
</dbReference>
<dbReference type="SMART" id="SM00415">
    <property type="entry name" value="HSF"/>
    <property type="match status" value="1"/>
</dbReference>
<dbReference type="PANTHER" id="PTHR10015:SF332">
    <property type="entry name" value="HEAT STRESS TRANSCRIPTION FACTOR C-1"/>
    <property type="match status" value="1"/>
</dbReference>
<dbReference type="Pfam" id="PF00447">
    <property type="entry name" value="HSF_DNA-bind"/>
    <property type="match status" value="1"/>
</dbReference>
<comment type="similarity">
    <text evidence="8">Belongs to the HSF family.</text>
</comment>
<dbReference type="GO" id="GO:0005634">
    <property type="term" value="C:nucleus"/>
    <property type="evidence" value="ECO:0007669"/>
    <property type="project" value="UniProtKB-SubCell"/>
</dbReference>
<evidence type="ECO:0000256" key="3">
    <source>
        <dbReference type="ARBA" id="ARBA00022553"/>
    </source>
</evidence>
<name>A0A7S4M4U8_9EUKA</name>